<keyword evidence="10" id="KW-1185">Reference proteome</keyword>
<dbReference type="GO" id="GO:0030170">
    <property type="term" value="F:pyridoxal phosphate binding"/>
    <property type="evidence" value="ECO:0007669"/>
    <property type="project" value="InterPro"/>
</dbReference>
<dbReference type="Pfam" id="PF14821">
    <property type="entry name" value="Thr_synth_N"/>
    <property type="match status" value="1"/>
</dbReference>
<feature type="modified residue" description="N6-(pyridoxal phosphate)lysine" evidence="7">
    <location>
        <position position="103"/>
    </location>
</feature>
<dbReference type="Gene3D" id="3.90.1380.10">
    <property type="entry name" value="Threonine synthase, N-terminal domain"/>
    <property type="match status" value="1"/>
</dbReference>
<keyword evidence="3" id="KW-0028">Amino-acid biosynthesis</keyword>
<dbReference type="CDD" id="cd01560">
    <property type="entry name" value="Thr-synth_2"/>
    <property type="match status" value="1"/>
</dbReference>
<dbReference type="Pfam" id="PF24857">
    <property type="entry name" value="THR4_C"/>
    <property type="match status" value="1"/>
</dbReference>
<keyword evidence="4 7" id="KW-0663">Pyridoxal phosphate</keyword>
<comment type="caution">
    <text evidence="9">The sequence shown here is derived from an EMBL/GenBank/DDBJ whole genome shotgun (WGS) entry which is preliminary data.</text>
</comment>
<reference evidence="9" key="1">
    <citation type="submission" date="2021-06" db="EMBL/GenBank/DDBJ databases">
        <authorList>
            <person name="Kallberg Y."/>
            <person name="Tangrot J."/>
            <person name="Rosling A."/>
        </authorList>
    </citation>
    <scope>NUCLEOTIDE SEQUENCE</scope>
    <source>
        <strain evidence="9">MT106</strain>
    </source>
</reference>
<dbReference type="OrthoDB" id="5203861at2759"/>
<evidence type="ECO:0000259" key="8">
    <source>
        <dbReference type="Pfam" id="PF14821"/>
    </source>
</evidence>
<evidence type="ECO:0000256" key="6">
    <source>
        <dbReference type="ARBA" id="ARBA00029440"/>
    </source>
</evidence>
<evidence type="ECO:0000256" key="4">
    <source>
        <dbReference type="ARBA" id="ARBA00022898"/>
    </source>
</evidence>
<evidence type="ECO:0000256" key="5">
    <source>
        <dbReference type="ARBA" id="ARBA00023239"/>
    </source>
</evidence>
<dbReference type="InterPro" id="IPR004450">
    <property type="entry name" value="Thr_synthase-like"/>
</dbReference>
<keyword evidence="5" id="KW-0456">Lyase</keyword>
<evidence type="ECO:0000313" key="9">
    <source>
        <dbReference type="EMBL" id="CAG8620300.1"/>
    </source>
</evidence>
<gene>
    <name evidence="9" type="ORF">AGERDE_LOCUS10032</name>
</gene>
<dbReference type="InterPro" id="IPR029144">
    <property type="entry name" value="Thr_synth_N"/>
</dbReference>
<feature type="domain" description="Threonine synthase N-terminal" evidence="8">
    <location>
        <begin position="2"/>
        <end position="81"/>
    </location>
</feature>
<dbReference type="PANTHER" id="PTHR42690:SF1">
    <property type="entry name" value="THREONINE SYNTHASE-LIKE 2"/>
    <property type="match status" value="1"/>
</dbReference>
<evidence type="ECO:0000313" key="10">
    <source>
        <dbReference type="Proteomes" id="UP000789831"/>
    </source>
</evidence>
<dbReference type="InterPro" id="IPR036052">
    <property type="entry name" value="TrpB-like_PALP_sf"/>
</dbReference>
<dbReference type="Proteomes" id="UP000789831">
    <property type="component" value="Unassembled WGS sequence"/>
</dbReference>
<dbReference type="PANTHER" id="PTHR42690">
    <property type="entry name" value="THREONINE SYNTHASE FAMILY MEMBER"/>
    <property type="match status" value="1"/>
</dbReference>
<organism evidence="9 10">
    <name type="scientific">Ambispora gerdemannii</name>
    <dbReference type="NCBI Taxonomy" id="144530"/>
    <lineage>
        <taxon>Eukaryota</taxon>
        <taxon>Fungi</taxon>
        <taxon>Fungi incertae sedis</taxon>
        <taxon>Mucoromycota</taxon>
        <taxon>Glomeromycotina</taxon>
        <taxon>Glomeromycetes</taxon>
        <taxon>Archaeosporales</taxon>
        <taxon>Ambisporaceae</taxon>
        <taxon>Ambispora</taxon>
    </lineage>
</organism>
<dbReference type="PROSITE" id="PS00165">
    <property type="entry name" value="DEHYDRATASE_SER_THR"/>
    <property type="match status" value="1"/>
</dbReference>
<dbReference type="EMBL" id="CAJVPL010002812">
    <property type="protein sequence ID" value="CAG8620300.1"/>
    <property type="molecule type" value="Genomic_DNA"/>
</dbReference>
<protein>
    <submittedName>
        <fullName evidence="9">12022_t:CDS:1</fullName>
    </submittedName>
</protein>
<dbReference type="InterPro" id="IPR000634">
    <property type="entry name" value="Ser/Thr_deHydtase_PyrdxlP-BS"/>
</dbReference>
<sequence>MKYRSTRGSPKSLSFSEAVLVGLAEDGGLFIPHYIPNLPIDWRTTWRNIPYTTLAHKIFSLYIPSSEIPSKDLENIINRSYSSFKTPNLYLLELFHGPTFAFKDVALQFLGKLFEYFLEKQNAKKSNAEELNKITVLGATSGDTGGAAIYGAEMTTVPDDNVHNLVVEGTFDDCQDIVKTLFNDTLFNQKFHLGAVNSINWARILAQIVYYFHSYFQLLDSLNLTPDSHNISGVKLQYIVPTGNFGDVLSGYYAKQMGLPIDSLVIATNSNDILDQFYKNGRYENSGVVETLSPAMDITVSSNFERWLWYLAYEETEHDEEIDKRVNRAGKGLLIGDVLQKIVRRDFNSARVTDQETLDTINRYYSCKSKDQLSPYVLDPHTAVGVTAAERQHVTSEIYQICLATAHPAKFSDAVEKALENIPSFRFDAITPPEFKGLLEKKKRISHVDRADPELVREIIERELKS</sequence>
<dbReference type="InterPro" id="IPR051166">
    <property type="entry name" value="Threonine_Synthase"/>
</dbReference>
<comment type="cofactor">
    <cofactor evidence="1 7">
        <name>pyridoxal 5'-phosphate</name>
        <dbReference type="ChEBI" id="CHEBI:597326"/>
    </cofactor>
</comment>
<evidence type="ECO:0000256" key="1">
    <source>
        <dbReference type="ARBA" id="ARBA00001933"/>
    </source>
</evidence>
<dbReference type="SUPFAM" id="SSF53686">
    <property type="entry name" value="Tryptophan synthase beta subunit-like PLP-dependent enzymes"/>
    <property type="match status" value="1"/>
</dbReference>
<evidence type="ECO:0000256" key="2">
    <source>
        <dbReference type="ARBA" id="ARBA00005517"/>
    </source>
</evidence>
<evidence type="ECO:0000256" key="3">
    <source>
        <dbReference type="ARBA" id="ARBA00022605"/>
    </source>
</evidence>
<comment type="similarity">
    <text evidence="2">Belongs to the threonine synthase family.</text>
</comment>
<evidence type="ECO:0000256" key="7">
    <source>
        <dbReference type="PIRSR" id="PIRSR604450-51"/>
    </source>
</evidence>
<dbReference type="InterPro" id="IPR037158">
    <property type="entry name" value="Thr_synth_N_sf"/>
</dbReference>
<proteinExistence type="inferred from homology"/>
<dbReference type="AlphaFoldDB" id="A0A9N9CY05"/>
<comment type="pathway">
    <text evidence="6">Amino-acid biosynthesis.</text>
</comment>
<accession>A0A9N9CY05</accession>
<dbReference type="GO" id="GO:0004795">
    <property type="term" value="F:threonine synthase activity"/>
    <property type="evidence" value="ECO:0007669"/>
    <property type="project" value="TreeGrafter"/>
</dbReference>
<dbReference type="NCBIfam" id="TIGR00260">
    <property type="entry name" value="thrC"/>
    <property type="match status" value="1"/>
</dbReference>
<dbReference type="GO" id="GO:0009088">
    <property type="term" value="P:threonine biosynthetic process"/>
    <property type="evidence" value="ECO:0007669"/>
    <property type="project" value="TreeGrafter"/>
</dbReference>
<dbReference type="FunFam" id="3.90.1380.10:FF:000003">
    <property type="entry name" value="THR4p Threonine synthase"/>
    <property type="match status" value="1"/>
</dbReference>
<name>A0A9N9CY05_9GLOM</name>
<dbReference type="Gene3D" id="3.40.50.1100">
    <property type="match status" value="3"/>
</dbReference>